<evidence type="ECO:0000313" key="2">
    <source>
        <dbReference type="Proteomes" id="UP000799755"/>
    </source>
</evidence>
<evidence type="ECO:0000313" key="1">
    <source>
        <dbReference type="EMBL" id="KAF2472416.1"/>
    </source>
</evidence>
<accession>A0ACB6R1U5</accession>
<proteinExistence type="predicted"/>
<dbReference type="Proteomes" id="UP000799755">
    <property type="component" value="Unassembled WGS sequence"/>
</dbReference>
<name>A0ACB6R1U5_9PLEO</name>
<keyword evidence="2" id="KW-1185">Reference proteome</keyword>
<reference evidence="1" key="1">
    <citation type="journal article" date="2020" name="Stud. Mycol.">
        <title>101 Dothideomycetes genomes: a test case for predicting lifestyles and emergence of pathogens.</title>
        <authorList>
            <person name="Haridas S."/>
            <person name="Albert R."/>
            <person name="Binder M."/>
            <person name="Bloem J."/>
            <person name="Labutti K."/>
            <person name="Salamov A."/>
            <person name="Andreopoulos B."/>
            <person name="Baker S."/>
            <person name="Barry K."/>
            <person name="Bills G."/>
            <person name="Bluhm B."/>
            <person name="Cannon C."/>
            <person name="Castanera R."/>
            <person name="Culley D."/>
            <person name="Daum C."/>
            <person name="Ezra D."/>
            <person name="Gonzalez J."/>
            <person name="Henrissat B."/>
            <person name="Kuo A."/>
            <person name="Liang C."/>
            <person name="Lipzen A."/>
            <person name="Lutzoni F."/>
            <person name="Magnuson J."/>
            <person name="Mondo S."/>
            <person name="Nolan M."/>
            <person name="Ohm R."/>
            <person name="Pangilinan J."/>
            <person name="Park H.-J."/>
            <person name="Ramirez L."/>
            <person name="Alfaro M."/>
            <person name="Sun H."/>
            <person name="Tritt A."/>
            <person name="Yoshinaga Y."/>
            <person name="Zwiers L.-H."/>
            <person name="Turgeon B."/>
            <person name="Goodwin S."/>
            <person name="Spatafora J."/>
            <person name="Crous P."/>
            <person name="Grigoriev I."/>
        </authorList>
    </citation>
    <scope>NUCLEOTIDE SEQUENCE</scope>
    <source>
        <strain evidence="1">ATCC 200398</strain>
    </source>
</reference>
<organism evidence="1 2">
    <name type="scientific">Lindgomyces ingoldianus</name>
    <dbReference type="NCBI Taxonomy" id="673940"/>
    <lineage>
        <taxon>Eukaryota</taxon>
        <taxon>Fungi</taxon>
        <taxon>Dikarya</taxon>
        <taxon>Ascomycota</taxon>
        <taxon>Pezizomycotina</taxon>
        <taxon>Dothideomycetes</taxon>
        <taxon>Pleosporomycetidae</taxon>
        <taxon>Pleosporales</taxon>
        <taxon>Lindgomycetaceae</taxon>
        <taxon>Lindgomyces</taxon>
    </lineage>
</organism>
<gene>
    <name evidence="1" type="ORF">BDR25DRAFT_353446</name>
</gene>
<dbReference type="EMBL" id="MU003502">
    <property type="protein sequence ID" value="KAF2472416.1"/>
    <property type="molecule type" value="Genomic_DNA"/>
</dbReference>
<comment type="caution">
    <text evidence="1">The sequence shown here is derived from an EMBL/GenBank/DDBJ whole genome shotgun (WGS) entry which is preliminary data.</text>
</comment>
<sequence>MLLSVSMADLNGRTRVALGGWAVKRCSIGFSVQGSIMKEPLSGAASFTDTGVLKWKSKERLEYFENCDSLCVPVAKSVVLGETISMKHGAEVLARSVAKFPSCGEPPAKSRNAIRTTITCLPSVFTANSKAGDHENTMRVASLILARPLTDLSLTMQFPNPLRLPVPHRVYSALGKKKNNTDVNLNLLVGLRCHPEFYDIGALATPLNFLSKNQTGTNITQRRMATNHLFYCILNPNKELYFMSLTPFRGNLSSNRFRFILIPPRFPLQTSQNSQINDSHTPWGYAEQPTSNRTQKAEQCLATYVKQEEQRFSRYAGAAKSKTCHDNIHGSGYMQKNAPQTEYVASGKISTFYQAEHKDIYGRMKMQASQSRYAKQQFLNLRGRNTLGNAALDMQVRGGSRSIILIEIDNKEQAKCNRRAASFGADLTKPSRLTYLLFVDFPRTGEECFLANVVKNTEKGSTAFNQEILRTCVNTIFSGTLELDPS</sequence>
<protein>
    <submittedName>
        <fullName evidence="1">Uncharacterized protein</fullName>
    </submittedName>
</protein>